<feature type="transmembrane region" description="Helical" evidence="6">
    <location>
        <begin position="332"/>
        <end position="352"/>
    </location>
</feature>
<dbReference type="GO" id="GO:0046943">
    <property type="term" value="F:carboxylic acid transmembrane transporter activity"/>
    <property type="evidence" value="ECO:0007669"/>
    <property type="project" value="TreeGrafter"/>
</dbReference>
<dbReference type="InterPro" id="IPR020846">
    <property type="entry name" value="MFS_dom"/>
</dbReference>
<dbReference type="SUPFAM" id="SSF103473">
    <property type="entry name" value="MFS general substrate transporter"/>
    <property type="match status" value="1"/>
</dbReference>
<dbReference type="EMBL" id="GG657754">
    <property type="protein sequence ID" value="EFL26889.1"/>
    <property type="molecule type" value="Genomic_DNA"/>
</dbReference>
<dbReference type="PROSITE" id="PS50850">
    <property type="entry name" value="MFS"/>
    <property type="match status" value="1"/>
</dbReference>
<dbReference type="InterPro" id="IPR011701">
    <property type="entry name" value="MFS"/>
</dbReference>
<keyword evidence="2 6" id="KW-0812">Transmembrane</keyword>
<dbReference type="Proteomes" id="UP000003963">
    <property type="component" value="Unassembled WGS sequence"/>
</dbReference>
<evidence type="ECO:0000256" key="3">
    <source>
        <dbReference type="ARBA" id="ARBA00022989"/>
    </source>
</evidence>
<dbReference type="Pfam" id="PF07690">
    <property type="entry name" value="MFS_1"/>
    <property type="match status" value="1"/>
</dbReference>
<feature type="transmembrane region" description="Helical" evidence="6">
    <location>
        <begin position="34"/>
        <end position="52"/>
    </location>
</feature>
<dbReference type="GO" id="GO:0005886">
    <property type="term" value="C:plasma membrane"/>
    <property type="evidence" value="ECO:0007669"/>
    <property type="project" value="UniProtKB-SubCell"/>
</dbReference>
<feature type="transmembrane region" description="Helical" evidence="6">
    <location>
        <begin position="358"/>
        <end position="378"/>
    </location>
</feature>
<dbReference type="Gene3D" id="1.20.1250.20">
    <property type="entry name" value="MFS general substrate transporter like domains"/>
    <property type="match status" value="1"/>
</dbReference>
<feature type="region of interest" description="Disordered" evidence="5">
    <location>
        <begin position="1"/>
        <end position="23"/>
    </location>
</feature>
<feature type="transmembrane region" description="Helical" evidence="6">
    <location>
        <begin position="163"/>
        <end position="184"/>
    </location>
</feature>
<dbReference type="HOGENOM" id="CLU_001265_46_16_11"/>
<feature type="transmembrane region" description="Helical" evidence="6">
    <location>
        <begin position="303"/>
        <end position="320"/>
    </location>
</feature>
<protein>
    <submittedName>
        <fullName evidence="8">Major facilitator family transporter</fullName>
    </submittedName>
</protein>
<evidence type="ECO:0000256" key="6">
    <source>
        <dbReference type="SAM" id="Phobius"/>
    </source>
</evidence>
<evidence type="ECO:0000313" key="8">
    <source>
        <dbReference type="EMBL" id="EFL26889.1"/>
    </source>
</evidence>
<evidence type="ECO:0000259" key="7">
    <source>
        <dbReference type="PROSITE" id="PS50850"/>
    </source>
</evidence>
<gene>
    <name evidence="8" type="ORF">SSOG_06603</name>
</gene>
<sequence length="450" mass="48176">MTTVPSQHRGTPTDTPGPPAARLPRIGVRATRKATVIAFCAWVFAVYDYILFGTLLPEISGRFGWSDEQAALVSTLISVGTAVVVLGVGPLVDRLGRRKGMILTVSGTALASAASAVTPGAAYLVGVRSIGGLGLSEQAVNTTYLNEIYAVTEDEAIKKRRGFVYSMVQSGWPVGTLFAAAFVAVFLPLVGWRGCFLLATFPALVIALLRRGLPETPQFELEKRLRTLRKEGKEAEARQLAAEYGVDETPVTPLVEIFRGRARRNTLVLSFAWLANWFGIQIFSVLGTTVLTKAKGVSFEGSLLLFIVINAVGFAGYLFHGWAGDRFGRRNVIACGWILSGVLFALMLTVAHGTVAVVALYSLGMFFLIGPYAAMLFYMGECYDTRCRATGTSFINAFSQPGAVIAGALATTMLASGAHWDQTALLIGAAGTFLSGFVMFAARRVDTVEA</sequence>
<feature type="transmembrane region" description="Helical" evidence="6">
    <location>
        <begin position="267"/>
        <end position="291"/>
    </location>
</feature>
<organism evidence="8 9">
    <name type="scientific">Streptomyces himastatinicus ATCC 53653</name>
    <dbReference type="NCBI Taxonomy" id="457427"/>
    <lineage>
        <taxon>Bacteria</taxon>
        <taxon>Bacillati</taxon>
        <taxon>Actinomycetota</taxon>
        <taxon>Actinomycetes</taxon>
        <taxon>Kitasatosporales</taxon>
        <taxon>Streptomycetaceae</taxon>
        <taxon>Streptomyces</taxon>
        <taxon>Streptomyces violaceusniger group</taxon>
    </lineage>
</organism>
<feature type="transmembrane region" description="Helical" evidence="6">
    <location>
        <begin position="190"/>
        <end position="209"/>
    </location>
</feature>
<feature type="transmembrane region" description="Helical" evidence="6">
    <location>
        <begin position="398"/>
        <end position="418"/>
    </location>
</feature>
<evidence type="ECO:0000256" key="2">
    <source>
        <dbReference type="ARBA" id="ARBA00022692"/>
    </source>
</evidence>
<evidence type="ECO:0000313" key="9">
    <source>
        <dbReference type="Proteomes" id="UP000003963"/>
    </source>
</evidence>
<evidence type="ECO:0000256" key="4">
    <source>
        <dbReference type="ARBA" id="ARBA00023136"/>
    </source>
</evidence>
<dbReference type="OrthoDB" id="9787026at2"/>
<dbReference type="PROSITE" id="PS00216">
    <property type="entry name" value="SUGAR_TRANSPORT_1"/>
    <property type="match status" value="1"/>
</dbReference>
<keyword evidence="9" id="KW-1185">Reference proteome</keyword>
<proteinExistence type="predicted"/>
<feature type="transmembrane region" description="Helical" evidence="6">
    <location>
        <begin position="424"/>
        <end position="442"/>
    </location>
</feature>
<dbReference type="InterPro" id="IPR005829">
    <property type="entry name" value="Sugar_transporter_CS"/>
</dbReference>
<dbReference type="STRING" id="457427.SSOG_06603"/>
<evidence type="ECO:0000256" key="5">
    <source>
        <dbReference type="SAM" id="MobiDB-lite"/>
    </source>
</evidence>
<evidence type="ECO:0000256" key="1">
    <source>
        <dbReference type="ARBA" id="ARBA00004651"/>
    </source>
</evidence>
<dbReference type="AlphaFoldDB" id="D9WAE8"/>
<comment type="subcellular location">
    <subcellularLocation>
        <location evidence="1">Cell membrane</location>
        <topology evidence="1">Multi-pass membrane protein</topology>
    </subcellularLocation>
</comment>
<dbReference type="PANTHER" id="PTHR23508">
    <property type="entry name" value="CARBOXYLIC ACID TRANSPORTER PROTEIN HOMOLOG"/>
    <property type="match status" value="1"/>
</dbReference>
<name>D9WAE8_9ACTN</name>
<keyword evidence="4 6" id="KW-0472">Membrane</keyword>
<feature type="transmembrane region" description="Helical" evidence="6">
    <location>
        <begin position="72"/>
        <end position="92"/>
    </location>
</feature>
<dbReference type="RefSeq" id="WP_009718689.1">
    <property type="nucleotide sequence ID" value="NZ_GG657754.1"/>
</dbReference>
<reference evidence="8 9" key="1">
    <citation type="submission" date="2009-02" db="EMBL/GenBank/DDBJ databases">
        <title>Annotation of Streptomyces hygroscopicus strain ATCC 53653.</title>
        <authorList>
            <consortium name="The Broad Institute Genome Sequencing Platform"/>
            <consortium name="Broad Institute Microbial Sequencing Center"/>
            <person name="Fischbach M."/>
            <person name="Godfrey P."/>
            <person name="Ward D."/>
            <person name="Young S."/>
            <person name="Zeng Q."/>
            <person name="Koehrsen M."/>
            <person name="Alvarado L."/>
            <person name="Berlin A.M."/>
            <person name="Bochicchio J."/>
            <person name="Borenstein D."/>
            <person name="Chapman S.B."/>
            <person name="Chen Z."/>
            <person name="Engels R."/>
            <person name="Freedman E."/>
            <person name="Gellesch M."/>
            <person name="Goldberg J."/>
            <person name="Griggs A."/>
            <person name="Gujja S."/>
            <person name="Heilman E.R."/>
            <person name="Heiman D.I."/>
            <person name="Hepburn T.A."/>
            <person name="Howarth C."/>
            <person name="Jen D."/>
            <person name="Larson L."/>
            <person name="Lewis B."/>
            <person name="Mehta T."/>
            <person name="Park D."/>
            <person name="Pearson M."/>
            <person name="Richards J."/>
            <person name="Roberts A."/>
            <person name="Saif S."/>
            <person name="Shea T.D."/>
            <person name="Shenoy N."/>
            <person name="Sisk P."/>
            <person name="Stolte C."/>
            <person name="Sykes S.N."/>
            <person name="Thomson T."/>
            <person name="Walk T."/>
            <person name="White J."/>
            <person name="Yandava C."/>
            <person name="Straight P."/>
            <person name="Clardy J."/>
            <person name="Hung D."/>
            <person name="Kolter R."/>
            <person name="Mekalanos J."/>
            <person name="Walker S."/>
            <person name="Walsh C.T."/>
            <person name="Wieland-Brown L.C."/>
            <person name="Haas B."/>
            <person name="Nusbaum C."/>
            <person name="Birren B."/>
        </authorList>
    </citation>
    <scope>NUCLEOTIDE SEQUENCE [LARGE SCALE GENOMIC DNA]</scope>
    <source>
        <strain evidence="8 9">ATCC 53653</strain>
    </source>
</reference>
<accession>D9WAE8</accession>
<feature type="domain" description="Major facilitator superfamily (MFS) profile" evidence="7">
    <location>
        <begin position="34"/>
        <end position="446"/>
    </location>
</feature>
<dbReference type="PANTHER" id="PTHR23508:SF10">
    <property type="entry name" value="CARBOXYLIC ACID TRANSPORTER PROTEIN HOMOLOG"/>
    <property type="match status" value="1"/>
</dbReference>
<dbReference type="InterPro" id="IPR036259">
    <property type="entry name" value="MFS_trans_sf"/>
</dbReference>
<keyword evidence="3 6" id="KW-1133">Transmembrane helix</keyword>